<dbReference type="Gene3D" id="1.10.420.10">
    <property type="entry name" value="Peroxidase, domain 2"/>
    <property type="match status" value="1"/>
</dbReference>
<feature type="binding site" evidence="16">
    <location>
        <position position="73"/>
    </location>
    <ligand>
        <name>Ca(2+)</name>
        <dbReference type="ChEBI" id="CHEBI:29108"/>
        <label>1</label>
    </ligand>
</feature>
<evidence type="ECO:0000256" key="18">
    <source>
        <dbReference type="PIRSR" id="PIRSR600823-5"/>
    </source>
</evidence>
<dbReference type="GO" id="GO:0006979">
    <property type="term" value="P:response to oxidative stress"/>
    <property type="evidence" value="ECO:0007669"/>
    <property type="project" value="UniProtKB-UniRule"/>
</dbReference>
<dbReference type="InterPro" id="IPR000823">
    <property type="entry name" value="Peroxidase_pln"/>
</dbReference>
<comment type="similarity">
    <text evidence="2">Belongs to the peroxidase family. Ascorbate peroxidase subfamily.</text>
</comment>
<comment type="function">
    <text evidence="13">Suggested to catalyze the deposition of the aromatic residues of suberin on the cell wall and thus play a role in cell-suberization.</text>
</comment>
<feature type="disulfide bond" evidence="18">
    <location>
        <begin position="204"/>
        <end position="229"/>
    </location>
</feature>
<comment type="similarity">
    <text evidence="19">Belongs to the peroxidase family. Classical plant (class III) peroxidase subfamily.</text>
</comment>
<accession>A0A9Q1MK95</accession>
<keyword evidence="7 16" id="KW-0106">Calcium</keyword>
<comment type="caution">
    <text evidence="21">The sequence shown here is derived from an EMBL/GenBank/DDBJ whole genome shotgun (WGS) entry which is preliminary data.</text>
</comment>
<feature type="binding site" evidence="16">
    <location>
        <position position="91"/>
    </location>
    <ligand>
        <name>Ca(2+)</name>
        <dbReference type="ChEBI" id="CHEBI:29108"/>
        <label>1</label>
    </ligand>
</feature>
<feature type="binding site" evidence="16">
    <location>
        <position position="198"/>
    </location>
    <ligand>
        <name>Ca(2+)</name>
        <dbReference type="ChEBI" id="CHEBI:29108"/>
        <label>2</label>
    </ligand>
</feature>
<dbReference type="GO" id="GO:0042744">
    <property type="term" value="P:hydrogen peroxide catabolic process"/>
    <property type="evidence" value="ECO:0007669"/>
    <property type="project" value="UniProtKB-KW"/>
</dbReference>
<feature type="binding site" description="axial binding residue" evidence="16">
    <location>
        <position position="197"/>
    </location>
    <ligand>
        <name>heme b</name>
        <dbReference type="ChEBI" id="CHEBI:60344"/>
    </ligand>
    <ligandPart>
        <name>Fe</name>
        <dbReference type="ChEBI" id="CHEBI:18248"/>
    </ligandPart>
</feature>
<evidence type="ECO:0000256" key="14">
    <source>
        <dbReference type="PIRSR" id="PIRSR600823-1"/>
    </source>
</evidence>
<comment type="cofactor">
    <cofactor evidence="16 19">
        <name>heme b</name>
        <dbReference type="ChEBI" id="CHEBI:60344"/>
    </cofactor>
    <text evidence="16 19">Binds 1 heme b (iron(II)-protoporphyrin IX) group per subunit.</text>
</comment>
<dbReference type="InterPro" id="IPR002016">
    <property type="entry name" value="Haem_peroxidase"/>
</dbReference>
<dbReference type="EC" id="1.11.1.7" evidence="3 19"/>
<evidence type="ECO:0000256" key="12">
    <source>
        <dbReference type="ARBA" id="ARBA00023324"/>
    </source>
</evidence>
<keyword evidence="5 19" id="KW-0349">Heme</keyword>
<dbReference type="CDD" id="cd00693">
    <property type="entry name" value="secretory_peroxidase"/>
    <property type="match status" value="1"/>
</dbReference>
<dbReference type="GO" id="GO:0046872">
    <property type="term" value="F:metal ion binding"/>
    <property type="evidence" value="ECO:0007669"/>
    <property type="project" value="UniProtKB-UniRule"/>
</dbReference>
<name>A0A9Q1MK95_9SOLA</name>
<evidence type="ECO:0000256" key="2">
    <source>
        <dbReference type="ARBA" id="ARBA00006873"/>
    </source>
</evidence>
<evidence type="ECO:0000259" key="20">
    <source>
        <dbReference type="PROSITE" id="PS50873"/>
    </source>
</evidence>
<proteinExistence type="inferred from homology"/>
<organism evidence="21 22">
    <name type="scientific">Anisodus acutangulus</name>
    <dbReference type="NCBI Taxonomy" id="402998"/>
    <lineage>
        <taxon>Eukaryota</taxon>
        <taxon>Viridiplantae</taxon>
        <taxon>Streptophyta</taxon>
        <taxon>Embryophyta</taxon>
        <taxon>Tracheophyta</taxon>
        <taxon>Spermatophyta</taxon>
        <taxon>Magnoliopsida</taxon>
        <taxon>eudicotyledons</taxon>
        <taxon>Gunneridae</taxon>
        <taxon>Pentapetalae</taxon>
        <taxon>asterids</taxon>
        <taxon>lamiids</taxon>
        <taxon>Solanales</taxon>
        <taxon>Solanaceae</taxon>
        <taxon>Solanoideae</taxon>
        <taxon>Hyoscyameae</taxon>
        <taxon>Anisodus</taxon>
    </lineage>
</organism>
<evidence type="ECO:0000256" key="7">
    <source>
        <dbReference type="ARBA" id="ARBA00022837"/>
    </source>
</evidence>
<keyword evidence="4 19" id="KW-0575">Peroxidase</keyword>
<keyword evidence="22" id="KW-1185">Reference proteome</keyword>
<feature type="binding site" evidence="16">
    <location>
        <position position="244"/>
    </location>
    <ligand>
        <name>Ca(2+)</name>
        <dbReference type="ChEBI" id="CHEBI:29108"/>
        <label>2</label>
    </ligand>
</feature>
<dbReference type="AlphaFoldDB" id="A0A9Q1MK95"/>
<evidence type="ECO:0000313" key="21">
    <source>
        <dbReference type="EMBL" id="KAJ8562512.1"/>
    </source>
</evidence>
<dbReference type="EMBL" id="JAJAGQ010000005">
    <property type="protein sequence ID" value="KAJ8562512.1"/>
    <property type="molecule type" value="Genomic_DNA"/>
</dbReference>
<keyword evidence="6 16" id="KW-0479">Metal-binding</keyword>
<evidence type="ECO:0000256" key="8">
    <source>
        <dbReference type="ARBA" id="ARBA00023002"/>
    </source>
</evidence>
<comment type="subcellular location">
    <subcellularLocation>
        <location evidence="19">Secreted</location>
    </subcellularLocation>
</comment>
<comment type="catalytic activity">
    <reaction evidence="1 19">
        <text>2 a phenolic donor + H2O2 = 2 a phenolic radical donor + 2 H2O</text>
        <dbReference type="Rhea" id="RHEA:56136"/>
        <dbReference type="ChEBI" id="CHEBI:15377"/>
        <dbReference type="ChEBI" id="CHEBI:16240"/>
        <dbReference type="ChEBI" id="CHEBI:139520"/>
        <dbReference type="ChEBI" id="CHEBI:139521"/>
        <dbReference type="EC" id="1.11.1.7"/>
    </reaction>
</comment>
<feature type="binding site" evidence="15">
    <location>
        <position position="167"/>
    </location>
    <ligand>
        <name>substrate</name>
    </ligand>
</feature>
<evidence type="ECO:0000256" key="6">
    <source>
        <dbReference type="ARBA" id="ARBA00022723"/>
    </source>
</evidence>
<evidence type="ECO:0000256" key="3">
    <source>
        <dbReference type="ARBA" id="ARBA00012313"/>
    </source>
</evidence>
<sequence>MTSAASSSTVIVMFVVVFILLTGNSSAKLSTTFYSKSCPRLLNIVKSGVRAAVAKEKRMGASLLRLFFHDCFVQGCDGSILLDDTPSFRGEQTALPNNNSARGYNIIDNIKTKVEKVCPSIVSCADILAIAARDSTLLLGGPSWEVKLGRRDSRTASFARANDGRLPLATSSLGNLINRFKVVGLSTKDMVALSGSHTIGQASCVTFRTRIYNESNIDASFAKVRQGRCPRNRGSGDSNLVPLDPKTPNFFENNYYKNLINKKGLLHSDQVLYNGGSTDYLVKIYSKKPSKFKYDFAVAMIKMGDISSLTGSKGEIRKKCGRVN</sequence>
<feature type="site" description="Transition state stabilizer" evidence="17">
    <location>
        <position position="65"/>
    </location>
</feature>
<comment type="cofactor">
    <cofactor evidence="16 19">
        <name>Ca(2+)</name>
        <dbReference type="ChEBI" id="CHEBI:29108"/>
    </cofactor>
    <text evidence="16 19">Binds 2 calcium ions per subunit.</text>
</comment>
<protein>
    <recommendedName>
        <fullName evidence="3 19">Peroxidase</fullName>
        <ecNumber evidence="3 19">1.11.1.7</ecNumber>
    </recommendedName>
</protein>
<gene>
    <name evidence="21" type="ORF">K7X08_011803</name>
</gene>
<evidence type="ECO:0000256" key="16">
    <source>
        <dbReference type="PIRSR" id="PIRSR600823-3"/>
    </source>
</evidence>
<dbReference type="Pfam" id="PF00141">
    <property type="entry name" value="peroxidase"/>
    <property type="match status" value="1"/>
</dbReference>
<feature type="binding site" evidence="16">
    <location>
        <position position="79"/>
    </location>
    <ligand>
        <name>Ca(2+)</name>
        <dbReference type="ChEBI" id="CHEBI:29108"/>
        <label>1</label>
    </ligand>
</feature>
<evidence type="ECO:0000256" key="1">
    <source>
        <dbReference type="ARBA" id="ARBA00000189"/>
    </source>
</evidence>
<keyword evidence="8 19" id="KW-0560">Oxidoreductase</keyword>
<evidence type="ECO:0000256" key="4">
    <source>
        <dbReference type="ARBA" id="ARBA00022559"/>
    </source>
</evidence>
<dbReference type="GO" id="GO:0005576">
    <property type="term" value="C:extracellular region"/>
    <property type="evidence" value="ECO:0007669"/>
    <property type="project" value="UniProtKB-SubCell"/>
</dbReference>
<evidence type="ECO:0000256" key="5">
    <source>
        <dbReference type="ARBA" id="ARBA00022617"/>
    </source>
</evidence>
<feature type="active site" description="Proton acceptor" evidence="14">
    <location>
        <position position="69"/>
    </location>
</feature>
<dbReference type="InterPro" id="IPR033905">
    <property type="entry name" value="Secretory_peroxidase"/>
</dbReference>
<evidence type="ECO:0000256" key="15">
    <source>
        <dbReference type="PIRSR" id="PIRSR600823-2"/>
    </source>
</evidence>
<dbReference type="PROSITE" id="PS00435">
    <property type="entry name" value="PEROXIDASE_1"/>
    <property type="match status" value="1"/>
</dbReference>
<evidence type="ECO:0000256" key="13">
    <source>
        <dbReference type="ARBA" id="ARBA00053519"/>
    </source>
</evidence>
<feature type="binding site" evidence="16">
    <location>
        <position position="75"/>
    </location>
    <ligand>
        <name>Ca(2+)</name>
        <dbReference type="ChEBI" id="CHEBI:29108"/>
        <label>1</label>
    </ligand>
</feature>
<feature type="chain" id="PRO_5040546598" description="Peroxidase" evidence="19">
    <location>
        <begin position="28"/>
        <end position="324"/>
    </location>
</feature>
<feature type="binding site" evidence="16">
    <location>
        <position position="77"/>
    </location>
    <ligand>
        <name>Ca(2+)</name>
        <dbReference type="ChEBI" id="CHEBI:29108"/>
        <label>1</label>
    </ligand>
</feature>
<dbReference type="GO" id="GO:0020037">
    <property type="term" value="F:heme binding"/>
    <property type="evidence" value="ECO:0007669"/>
    <property type="project" value="UniProtKB-UniRule"/>
</dbReference>
<feature type="signal peptide" evidence="19">
    <location>
        <begin position="1"/>
        <end position="27"/>
    </location>
</feature>
<dbReference type="InterPro" id="IPR019793">
    <property type="entry name" value="Peroxidases_heam-ligand_BS"/>
</dbReference>
<feature type="disulfide bond" evidence="18">
    <location>
        <begin position="38"/>
        <end position="118"/>
    </location>
</feature>
<dbReference type="InterPro" id="IPR010255">
    <property type="entry name" value="Haem_peroxidase_sf"/>
</dbReference>
<keyword evidence="9 16" id="KW-0408">Iron</keyword>
<evidence type="ECO:0000256" key="11">
    <source>
        <dbReference type="ARBA" id="ARBA00023180"/>
    </source>
</evidence>
<keyword evidence="11" id="KW-0325">Glycoprotein</keyword>
<feature type="disulfide bond" evidence="18">
    <location>
        <begin position="124"/>
        <end position="320"/>
    </location>
</feature>
<dbReference type="FunFam" id="1.10.520.10:FF:000001">
    <property type="entry name" value="Peroxidase"/>
    <property type="match status" value="1"/>
</dbReference>
<evidence type="ECO:0000256" key="10">
    <source>
        <dbReference type="ARBA" id="ARBA00023157"/>
    </source>
</evidence>
<keyword evidence="19" id="KW-0732">Signal</keyword>
<evidence type="ECO:0000313" key="22">
    <source>
        <dbReference type="Proteomes" id="UP001152561"/>
    </source>
</evidence>
<feature type="binding site" evidence="16">
    <location>
        <position position="247"/>
    </location>
    <ligand>
        <name>Ca(2+)</name>
        <dbReference type="ChEBI" id="CHEBI:29108"/>
        <label>2</label>
    </ligand>
</feature>
<dbReference type="GO" id="GO:0140825">
    <property type="term" value="F:lactoperoxidase activity"/>
    <property type="evidence" value="ECO:0007669"/>
    <property type="project" value="UniProtKB-EC"/>
</dbReference>
<dbReference type="OrthoDB" id="2113341at2759"/>
<dbReference type="PROSITE" id="PS50873">
    <property type="entry name" value="PEROXIDASE_4"/>
    <property type="match status" value="1"/>
</dbReference>
<dbReference type="PROSITE" id="PS00436">
    <property type="entry name" value="PEROXIDASE_2"/>
    <property type="match status" value="1"/>
</dbReference>
<dbReference type="Gene3D" id="1.10.520.10">
    <property type="match status" value="1"/>
</dbReference>
<feature type="disulfide bond" evidence="18">
    <location>
        <begin position="71"/>
        <end position="76"/>
    </location>
</feature>
<dbReference type="InterPro" id="IPR019794">
    <property type="entry name" value="Peroxidases_AS"/>
</dbReference>
<keyword evidence="10 18" id="KW-1015">Disulfide bond</keyword>
<dbReference type="PRINTS" id="PR00461">
    <property type="entry name" value="PLPEROXIDASE"/>
</dbReference>
<keyword evidence="12 19" id="KW-0376">Hydrogen peroxide</keyword>
<evidence type="ECO:0000256" key="17">
    <source>
        <dbReference type="PIRSR" id="PIRSR600823-4"/>
    </source>
</evidence>
<dbReference type="PANTHER" id="PTHR31388:SF144">
    <property type="entry name" value="PEROXIDASE 67-RELATED"/>
    <property type="match status" value="1"/>
</dbReference>
<evidence type="ECO:0000256" key="9">
    <source>
        <dbReference type="ARBA" id="ARBA00023004"/>
    </source>
</evidence>
<dbReference type="Proteomes" id="UP001152561">
    <property type="component" value="Unassembled WGS sequence"/>
</dbReference>
<reference evidence="22" key="1">
    <citation type="journal article" date="2023" name="Proc. Natl. Acad. Sci. U.S.A.">
        <title>Genomic and structural basis for evolution of tropane alkaloid biosynthesis.</title>
        <authorList>
            <person name="Wanga Y.-J."/>
            <person name="Taina T."/>
            <person name="Yua J.-Y."/>
            <person name="Lia J."/>
            <person name="Xua B."/>
            <person name="Chenc J."/>
            <person name="D'Auriad J.C."/>
            <person name="Huanga J.-P."/>
            <person name="Huanga S.-X."/>
        </authorList>
    </citation>
    <scope>NUCLEOTIDE SEQUENCE [LARGE SCALE GENOMIC DNA]</scope>
    <source>
        <strain evidence="22">cv. KIB-2019</strain>
    </source>
</reference>
<dbReference type="FunFam" id="1.10.420.10:FF:000001">
    <property type="entry name" value="Peroxidase"/>
    <property type="match status" value="1"/>
</dbReference>
<keyword evidence="19" id="KW-0964">Secreted</keyword>
<feature type="binding site" evidence="16">
    <location>
        <position position="70"/>
    </location>
    <ligand>
        <name>Ca(2+)</name>
        <dbReference type="ChEBI" id="CHEBI:29108"/>
        <label>1</label>
    </ligand>
</feature>
<comment type="function">
    <text evidence="19">Removal of H(2)O(2), oxidation of toxic reductants, biosynthesis and degradation of lignin, suberization, auxin catabolism, response to environmental stresses such as wounding, pathogen attack and oxidative stress.</text>
</comment>
<dbReference type="PRINTS" id="PR00458">
    <property type="entry name" value="PEROXIDASE"/>
</dbReference>
<dbReference type="SUPFAM" id="SSF48113">
    <property type="entry name" value="Heme-dependent peroxidases"/>
    <property type="match status" value="1"/>
</dbReference>
<feature type="domain" description="Plant heme peroxidase family profile" evidence="20">
    <location>
        <begin position="28"/>
        <end position="324"/>
    </location>
</feature>
<dbReference type="PANTHER" id="PTHR31388">
    <property type="entry name" value="PEROXIDASE 72-RELATED"/>
    <property type="match status" value="1"/>
</dbReference>
<evidence type="ECO:0000256" key="19">
    <source>
        <dbReference type="RuleBase" id="RU362060"/>
    </source>
</evidence>